<comment type="caution">
    <text evidence="2">The sequence shown here is derived from an EMBL/GenBank/DDBJ whole genome shotgun (WGS) entry which is preliminary data.</text>
</comment>
<feature type="region of interest" description="Disordered" evidence="1">
    <location>
        <begin position="70"/>
        <end position="155"/>
    </location>
</feature>
<organism evidence="2 3">
    <name type="scientific">Prorocentrum cordatum</name>
    <dbReference type="NCBI Taxonomy" id="2364126"/>
    <lineage>
        <taxon>Eukaryota</taxon>
        <taxon>Sar</taxon>
        <taxon>Alveolata</taxon>
        <taxon>Dinophyceae</taxon>
        <taxon>Prorocentrales</taxon>
        <taxon>Prorocentraceae</taxon>
        <taxon>Prorocentrum</taxon>
    </lineage>
</organism>
<reference evidence="2" key="1">
    <citation type="submission" date="2023-10" db="EMBL/GenBank/DDBJ databases">
        <authorList>
            <person name="Chen Y."/>
            <person name="Shah S."/>
            <person name="Dougan E. K."/>
            <person name="Thang M."/>
            <person name="Chan C."/>
        </authorList>
    </citation>
    <scope>NUCLEOTIDE SEQUENCE [LARGE SCALE GENOMIC DNA]</scope>
</reference>
<sequence length="155" mass="17231">MAAARVCENQDMQDTQNIQEFCGTIRKPLPGPLFGQHRGQALCAAGHRAPRAQPPAEKMPRHCLMCAAARRGRSRQKEKMARPRATQAAPVPRRENLPGPGWAPTEMPRHNRKLVQAARILRAWRQTSPPAPPAPARGARQGRHCRRSSADPKHL</sequence>
<proteinExistence type="predicted"/>
<accession>A0ABN9VM03</accession>
<dbReference type="Proteomes" id="UP001189429">
    <property type="component" value="Unassembled WGS sequence"/>
</dbReference>
<dbReference type="EMBL" id="CAUYUJ010017393">
    <property type="protein sequence ID" value="CAK0874371.1"/>
    <property type="molecule type" value="Genomic_DNA"/>
</dbReference>
<evidence type="ECO:0000313" key="3">
    <source>
        <dbReference type="Proteomes" id="UP001189429"/>
    </source>
</evidence>
<gene>
    <name evidence="2" type="ORF">PCOR1329_LOCUS59311</name>
</gene>
<name>A0ABN9VM03_9DINO</name>
<evidence type="ECO:0000256" key="1">
    <source>
        <dbReference type="SAM" id="MobiDB-lite"/>
    </source>
</evidence>
<protein>
    <submittedName>
        <fullName evidence="2">Uncharacterized protein</fullName>
    </submittedName>
</protein>
<keyword evidence="3" id="KW-1185">Reference proteome</keyword>
<evidence type="ECO:0000313" key="2">
    <source>
        <dbReference type="EMBL" id="CAK0874371.1"/>
    </source>
</evidence>